<gene>
    <name evidence="2" type="ORF">ENN70_04430</name>
</gene>
<keyword evidence="1" id="KW-0812">Transmembrane</keyword>
<keyword evidence="1" id="KW-0472">Membrane</keyword>
<proteinExistence type="predicted"/>
<feature type="transmembrane region" description="Helical" evidence="1">
    <location>
        <begin position="62"/>
        <end position="82"/>
    </location>
</feature>
<sequence length="91" mass="10082">MDLYAILVLFMGIVFGFIRRGKEERRKFLEVLIISVFLGLTSATALSYLVLDGVGLGELVGIFGISIAAIIYAIVFIFGTYIGDVLEKFRK</sequence>
<accession>A0A7C2S6G6</accession>
<keyword evidence="1" id="KW-1133">Transmembrane helix</keyword>
<protein>
    <submittedName>
        <fullName evidence="2">Uncharacterized protein</fullName>
    </submittedName>
</protein>
<reference evidence="2" key="1">
    <citation type="journal article" date="2020" name="mSystems">
        <title>Genome- and Community-Level Interaction Insights into Carbon Utilization and Element Cycling Functions of Hydrothermarchaeota in Hydrothermal Sediment.</title>
        <authorList>
            <person name="Zhou Z."/>
            <person name="Liu Y."/>
            <person name="Xu W."/>
            <person name="Pan J."/>
            <person name="Luo Z.H."/>
            <person name="Li M."/>
        </authorList>
    </citation>
    <scope>NUCLEOTIDE SEQUENCE [LARGE SCALE GENOMIC DNA]</scope>
    <source>
        <strain evidence="2">SpSt-12</strain>
    </source>
</reference>
<evidence type="ECO:0000313" key="2">
    <source>
        <dbReference type="EMBL" id="HET21325.1"/>
    </source>
</evidence>
<comment type="caution">
    <text evidence="2">The sequence shown here is derived from an EMBL/GenBank/DDBJ whole genome shotgun (WGS) entry which is preliminary data.</text>
</comment>
<feature type="transmembrane region" description="Helical" evidence="1">
    <location>
        <begin position="6"/>
        <end position="21"/>
    </location>
</feature>
<name>A0A7C2S6G6_ARCFL</name>
<evidence type="ECO:0000256" key="1">
    <source>
        <dbReference type="SAM" id="Phobius"/>
    </source>
</evidence>
<organism evidence="2">
    <name type="scientific">Archaeoglobus fulgidus</name>
    <dbReference type="NCBI Taxonomy" id="2234"/>
    <lineage>
        <taxon>Archaea</taxon>
        <taxon>Methanobacteriati</taxon>
        <taxon>Methanobacteriota</taxon>
        <taxon>Archaeoglobi</taxon>
        <taxon>Archaeoglobales</taxon>
        <taxon>Archaeoglobaceae</taxon>
        <taxon>Archaeoglobus</taxon>
    </lineage>
</organism>
<dbReference type="EMBL" id="DSCQ01000054">
    <property type="protein sequence ID" value="HET21325.1"/>
    <property type="molecule type" value="Genomic_DNA"/>
</dbReference>
<feature type="transmembrane region" description="Helical" evidence="1">
    <location>
        <begin position="28"/>
        <end position="50"/>
    </location>
</feature>
<dbReference type="AlphaFoldDB" id="A0A7C2S6G6"/>